<dbReference type="InterPro" id="IPR003721">
    <property type="entry name" value="Pantoate_ligase"/>
</dbReference>
<dbReference type="InterPro" id="IPR042176">
    <property type="entry name" value="Pantoate_ligase_C"/>
</dbReference>
<dbReference type="EMBL" id="UOFS01000013">
    <property type="protein sequence ID" value="VAW92833.1"/>
    <property type="molecule type" value="Genomic_DNA"/>
</dbReference>
<keyword evidence="6" id="KW-0547">Nucleotide-binding</keyword>
<comment type="catalytic activity">
    <reaction evidence="8">
        <text>(R)-pantoate + beta-alanine + ATP = (R)-pantothenate + AMP + diphosphate + H(+)</text>
        <dbReference type="Rhea" id="RHEA:10912"/>
        <dbReference type="ChEBI" id="CHEBI:15378"/>
        <dbReference type="ChEBI" id="CHEBI:15980"/>
        <dbReference type="ChEBI" id="CHEBI:29032"/>
        <dbReference type="ChEBI" id="CHEBI:30616"/>
        <dbReference type="ChEBI" id="CHEBI:33019"/>
        <dbReference type="ChEBI" id="CHEBI:57966"/>
        <dbReference type="ChEBI" id="CHEBI:456215"/>
        <dbReference type="EC" id="6.3.2.1"/>
    </reaction>
</comment>
<evidence type="ECO:0000256" key="4">
    <source>
        <dbReference type="ARBA" id="ARBA00022598"/>
    </source>
</evidence>
<dbReference type="HAMAP" id="MF_00158">
    <property type="entry name" value="PanC"/>
    <property type="match status" value="1"/>
</dbReference>
<keyword evidence="7" id="KW-0067">ATP-binding</keyword>
<evidence type="ECO:0000256" key="2">
    <source>
        <dbReference type="ARBA" id="ARBA00009256"/>
    </source>
</evidence>
<evidence type="ECO:0000256" key="6">
    <source>
        <dbReference type="ARBA" id="ARBA00022741"/>
    </source>
</evidence>
<evidence type="ECO:0000313" key="9">
    <source>
        <dbReference type="EMBL" id="VAW92833.1"/>
    </source>
</evidence>
<dbReference type="NCBIfam" id="TIGR00018">
    <property type="entry name" value="panC"/>
    <property type="match status" value="1"/>
</dbReference>
<dbReference type="GO" id="GO:0004592">
    <property type="term" value="F:pantoate-beta-alanine ligase activity"/>
    <property type="evidence" value="ECO:0007669"/>
    <property type="project" value="UniProtKB-EC"/>
</dbReference>
<evidence type="ECO:0000256" key="5">
    <source>
        <dbReference type="ARBA" id="ARBA00022655"/>
    </source>
</evidence>
<comment type="similarity">
    <text evidence="2">Belongs to the pantothenate synthetase family.</text>
</comment>
<evidence type="ECO:0000256" key="1">
    <source>
        <dbReference type="ARBA" id="ARBA00004990"/>
    </source>
</evidence>
<dbReference type="InterPro" id="IPR014729">
    <property type="entry name" value="Rossmann-like_a/b/a_fold"/>
</dbReference>
<dbReference type="NCBIfam" id="TIGR00125">
    <property type="entry name" value="cyt_tran_rel"/>
    <property type="match status" value="1"/>
</dbReference>
<dbReference type="CDD" id="cd00560">
    <property type="entry name" value="PanC"/>
    <property type="match status" value="1"/>
</dbReference>
<dbReference type="Gene3D" id="3.40.50.620">
    <property type="entry name" value="HUPs"/>
    <property type="match status" value="1"/>
</dbReference>
<dbReference type="Gene3D" id="3.30.1300.10">
    <property type="entry name" value="Pantoate-beta-alanine ligase, C-terminal domain"/>
    <property type="match status" value="1"/>
</dbReference>
<evidence type="ECO:0000256" key="7">
    <source>
        <dbReference type="ARBA" id="ARBA00022840"/>
    </source>
</evidence>
<proteinExistence type="inferred from homology"/>
<dbReference type="GO" id="GO:0005829">
    <property type="term" value="C:cytosol"/>
    <property type="evidence" value="ECO:0007669"/>
    <property type="project" value="TreeGrafter"/>
</dbReference>
<evidence type="ECO:0000256" key="8">
    <source>
        <dbReference type="ARBA" id="ARBA00048258"/>
    </source>
</evidence>
<comment type="pathway">
    <text evidence="1">Cofactor biosynthesis; (R)-pantothenate biosynthesis; (R)-pantothenate from (R)-pantoate and beta-alanine: step 1/1.</text>
</comment>
<accession>A0A3B0ZY48</accession>
<dbReference type="PANTHER" id="PTHR21299:SF1">
    <property type="entry name" value="PANTOATE--BETA-ALANINE LIGASE"/>
    <property type="match status" value="1"/>
</dbReference>
<organism evidence="9">
    <name type="scientific">hydrothermal vent metagenome</name>
    <dbReference type="NCBI Taxonomy" id="652676"/>
    <lineage>
        <taxon>unclassified sequences</taxon>
        <taxon>metagenomes</taxon>
        <taxon>ecological metagenomes</taxon>
    </lineage>
</organism>
<dbReference type="InterPro" id="IPR004821">
    <property type="entry name" value="Cyt_trans-like"/>
</dbReference>
<protein>
    <recommendedName>
        <fullName evidence="3">pantoate--beta-alanine ligase (AMP-forming)</fullName>
        <ecNumber evidence="3">6.3.2.1</ecNumber>
    </recommendedName>
</protein>
<dbReference type="EC" id="6.3.2.1" evidence="3"/>
<dbReference type="Pfam" id="PF02569">
    <property type="entry name" value="Pantoate_ligase"/>
    <property type="match status" value="1"/>
</dbReference>
<keyword evidence="4 9" id="KW-0436">Ligase</keyword>
<sequence>MLVINSASELDKLVFGFKRNNDSIAFVPTMGNLHDGHLNLIRIAHQQAPIIIVSIFVNPLQFNQTEDLVNYPRTLKNDIQYCENNNVDILFVPSVNDIYPEGSEASRVELPELSFLSNTLEGKARPGHFSGVITVVKKLFELVNPDVAIFGEKDFQQLLIIRKMVEVLKFGVKIISSETIREKSGLAMSSRNTNLSLEERHKAALILNVLKSIRQKIISGEQEFNAMTTAGILELTHSGFQVDYLVVCDCDNLQMSSGNNNNARVILIAVWLSDIRLIDNLRIE</sequence>
<dbReference type="PANTHER" id="PTHR21299">
    <property type="entry name" value="CYTIDYLATE KINASE/PANTOATE-BETA-ALANINE LIGASE"/>
    <property type="match status" value="1"/>
</dbReference>
<dbReference type="AlphaFoldDB" id="A0A3B0ZY48"/>
<evidence type="ECO:0000256" key="3">
    <source>
        <dbReference type="ARBA" id="ARBA00012219"/>
    </source>
</evidence>
<dbReference type="GO" id="GO:0005524">
    <property type="term" value="F:ATP binding"/>
    <property type="evidence" value="ECO:0007669"/>
    <property type="project" value="UniProtKB-KW"/>
</dbReference>
<name>A0A3B0ZY48_9ZZZZ</name>
<gene>
    <name evidence="9" type="ORF">MNBD_GAMMA22-481</name>
</gene>
<reference evidence="9" key="1">
    <citation type="submission" date="2018-06" db="EMBL/GenBank/DDBJ databases">
        <authorList>
            <person name="Zhirakovskaya E."/>
        </authorList>
    </citation>
    <scope>NUCLEOTIDE SEQUENCE</scope>
</reference>
<dbReference type="UniPathway" id="UPA00028">
    <property type="reaction ID" value="UER00005"/>
</dbReference>
<keyword evidence="5" id="KW-0566">Pantothenate biosynthesis</keyword>
<dbReference type="GO" id="GO:0015940">
    <property type="term" value="P:pantothenate biosynthetic process"/>
    <property type="evidence" value="ECO:0007669"/>
    <property type="project" value="UniProtKB-UniPathway"/>
</dbReference>
<dbReference type="SUPFAM" id="SSF52374">
    <property type="entry name" value="Nucleotidylyl transferase"/>
    <property type="match status" value="1"/>
</dbReference>